<protein>
    <submittedName>
        <fullName evidence="2">Uncharacterized protein</fullName>
    </submittedName>
</protein>
<evidence type="ECO:0000313" key="3">
    <source>
        <dbReference type="Proteomes" id="UP000255224"/>
    </source>
</evidence>
<organism evidence="2 3">
    <name type="scientific">Chryseobacterium carnipullorum</name>
    <dbReference type="NCBI Taxonomy" id="1124835"/>
    <lineage>
        <taxon>Bacteria</taxon>
        <taxon>Pseudomonadati</taxon>
        <taxon>Bacteroidota</taxon>
        <taxon>Flavobacteriia</taxon>
        <taxon>Flavobacteriales</taxon>
        <taxon>Weeksellaceae</taxon>
        <taxon>Chryseobacterium group</taxon>
        <taxon>Chryseobacterium</taxon>
    </lineage>
</organism>
<accession>A0A3G6N8X9</accession>
<name>A0A376DSR7_CHRCU</name>
<evidence type="ECO:0000313" key="2">
    <source>
        <dbReference type="EMBL" id="STC94886.1"/>
    </source>
</evidence>
<dbReference type="Proteomes" id="UP000255224">
    <property type="component" value="Unassembled WGS sequence"/>
</dbReference>
<reference evidence="2 3" key="1">
    <citation type="submission" date="2018-06" db="EMBL/GenBank/DDBJ databases">
        <authorList>
            <consortium name="Pathogen Informatics"/>
            <person name="Doyle S."/>
        </authorList>
    </citation>
    <scope>NUCLEOTIDE SEQUENCE [LARGE SCALE GENOMIC DNA]</scope>
    <source>
        <strain evidence="2 3">NCTC13533</strain>
    </source>
</reference>
<dbReference type="AlphaFoldDB" id="A0A376DSR7"/>
<keyword evidence="4" id="KW-1185">Reference proteome</keyword>
<reference evidence="4" key="3">
    <citation type="submission" date="2018-11" db="EMBL/GenBank/DDBJ databases">
        <title>Proposal to divide the Flavobacteriaceae and reorganize its genera based on Amino Acid Identity values calculated from whole genome sequences.</title>
        <authorList>
            <person name="Nicholson A.C."/>
            <person name="Gulvik C.A."/>
            <person name="Whitney A.M."/>
            <person name="Humrighouse B.W."/>
            <person name="Bell M."/>
            <person name="Holmes B."/>
            <person name="Steigerwalt A.G."/>
            <person name="Villarma A."/>
            <person name="Sheth M."/>
            <person name="Batra D."/>
            <person name="Pryor J."/>
            <person name="Bernardet J.-F."/>
            <person name="Hugo C."/>
            <person name="Kampfer P."/>
            <person name="Newman J."/>
            <person name="McQuiston J.R."/>
        </authorList>
    </citation>
    <scope>NUCLEOTIDE SEQUENCE [LARGE SCALE GENOMIC DNA]</scope>
    <source>
        <strain evidence="4">G0188</strain>
    </source>
</reference>
<accession>A0A376DSR7</accession>
<dbReference type="KEGG" id="ccau:EG346_15965"/>
<evidence type="ECO:0000313" key="1">
    <source>
        <dbReference type="EMBL" id="AZA49582.1"/>
    </source>
</evidence>
<dbReference type="RefSeq" id="WP_123879943.1">
    <property type="nucleotide sequence ID" value="NZ_CP033920.1"/>
</dbReference>
<gene>
    <name evidence="1" type="ORF">EG346_15965</name>
    <name evidence="2" type="ORF">NCTC13533_01709</name>
</gene>
<dbReference type="EMBL" id="CP033920">
    <property type="protein sequence ID" value="AZA49582.1"/>
    <property type="molecule type" value="Genomic_DNA"/>
</dbReference>
<evidence type="ECO:0000313" key="4">
    <source>
        <dbReference type="Proteomes" id="UP000273270"/>
    </source>
</evidence>
<reference evidence="1" key="2">
    <citation type="submission" date="2018-11" db="EMBL/GenBank/DDBJ databases">
        <title>Proposal to divide the Flavobacteriaceae and reorganize its genera based on Amino Acid Identity values calculated from whole genome sequences.</title>
        <authorList>
            <person name="Nicholson A.C."/>
            <person name="Gulvik C.A."/>
            <person name="Whitney A.M."/>
            <person name="Humrighouse B.W."/>
            <person name="Bell M."/>
            <person name="Holmes B."/>
            <person name="Steigerwalt A."/>
            <person name="Villarma A."/>
            <person name="Sheth M."/>
            <person name="Batra D."/>
            <person name="Pryor J."/>
            <person name="Bernardet J.-F."/>
            <person name="Hugo C."/>
            <person name="Kampfer P."/>
            <person name="Newman J."/>
            <person name="Mcquiston J.R."/>
        </authorList>
    </citation>
    <scope>NUCLEOTIDE SEQUENCE [LARGE SCALE GENOMIC DNA]</scope>
    <source>
        <strain evidence="1">G0188</strain>
    </source>
</reference>
<dbReference type="EMBL" id="UFVQ01000003">
    <property type="protein sequence ID" value="STC94886.1"/>
    <property type="molecule type" value="Genomic_DNA"/>
</dbReference>
<proteinExistence type="predicted"/>
<sequence>MATEKLENGQFDLQENFEYRGVSFSVKSFGKGSSSHSFHIVNGEINGIMRSFSSTTRKQAKDMFKKAVRKSEE</sequence>
<dbReference type="Proteomes" id="UP000273270">
    <property type="component" value="Chromosome"/>
</dbReference>